<comment type="similarity">
    <text evidence="5">Belongs to the SAT4 family.</text>
</comment>
<keyword evidence="4 7" id="KW-0472">Membrane</keyword>
<feature type="transmembrane region" description="Helical" evidence="7">
    <location>
        <begin position="227"/>
        <end position="252"/>
    </location>
</feature>
<dbReference type="AlphaFoldDB" id="A0A2W1DAA9"/>
<reference evidence="10" key="3">
    <citation type="journal article" date="2022" name="bioRxiv">
        <title>A global pangenome for the wheat fungal pathogen Pyrenophora tritici-repentis and prediction of effector protein structural homology.</title>
        <authorList>
            <person name="Moolhuijzen P."/>
            <person name="See P.T."/>
            <person name="Shi G."/>
            <person name="Powell H.R."/>
            <person name="Cockram J."/>
            <person name="Jorgensen L.N."/>
            <person name="Benslimane H."/>
            <person name="Strelkov S.E."/>
            <person name="Turner J."/>
            <person name="Liu Z."/>
            <person name="Moffat C.S."/>
        </authorList>
    </citation>
    <scope>NUCLEOTIDE SEQUENCE</scope>
    <source>
        <strain evidence="10">86-124</strain>
    </source>
</reference>
<protein>
    <recommendedName>
        <fullName evidence="8">Rhodopsin domain-containing protein</fullName>
    </recommendedName>
</protein>
<keyword evidence="12" id="KW-1185">Reference proteome</keyword>
<dbReference type="EMBL" id="NQIK02000001">
    <property type="protein sequence ID" value="KAF7579502.1"/>
    <property type="molecule type" value="Genomic_DNA"/>
</dbReference>
<feature type="transmembrane region" description="Helical" evidence="7">
    <location>
        <begin position="194"/>
        <end position="215"/>
    </location>
</feature>
<evidence type="ECO:0000313" key="12">
    <source>
        <dbReference type="Proteomes" id="UP000249757"/>
    </source>
</evidence>
<feature type="transmembrane region" description="Helical" evidence="7">
    <location>
        <begin position="104"/>
        <end position="131"/>
    </location>
</feature>
<evidence type="ECO:0000259" key="8">
    <source>
        <dbReference type="Pfam" id="PF20684"/>
    </source>
</evidence>
<keyword evidence="2 7" id="KW-0812">Transmembrane</keyword>
<sequence length="382" mass="43757">MSDTFVGIVTAMLEDPPDPNEPIPFSNKRSTIYGVTIPFHIISWIFVLFRLHTRLRVVRDPGLDDVFVVLAAIFNLLSLIAFLHCTEYGLGRHLIYSFKVLKPTMILLWLTNAAFHTTTACIKISLILQYLRMFKDGVRRKICVVLLTMVVIWGLAFSFMAWFPCFPVSTFWDRLNGGRCYGFGFRTAVEAKNFILAFAATNMILDTVIYCIPLTEFFRQDLKRRQLLAMTGLFSLGSVVVLMAVLRLWSTFKHNESRTDSFDFTFWYPQPLIFSCLEIDFAIMCASMPIFWPTVVASWSHIFVTNEVRVTSHERLPDESQDNFELQRTNSTKSQGSTKALARSRSAGDAYYNGYDAETGKDGRFAVMQVEVQPQQQVSRRL</sequence>
<evidence type="ECO:0000256" key="5">
    <source>
        <dbReference type="ARBA" id="ARBA00038359"/>
    </source>
</evidence>
<evidence type="ECO:0000313" key="11">
    <source>
        <dbReference type="Proteomes" id="UP000245464"/>
    </source>
</evidence>
<feature type="region of interest" description="Disordered" evidence="6">
    <location>
        <begin position="319"/>
        <end position="340"/>
    </location>
</feature>
<dbReference type="PANTHER" id="PTHR33048">
    <property type="entry name" value="PTH11-LIKE INTEGRAL MEMBRANE PROTEIN (AFU_ORTHOLOGUE AFUA_5G11245)"/>
    <property type="match status" value="1"/>
</dbReference>
<feature type="domain" description="Rhodopsin" evidence="8">
    <location>
        <begin position="49"/>
        <end position="295"/>
    </location>
</feature>
<evidence type="ECO:0000256" key="6">
    <source>
        <dbReference type="SAM" id="MobiDB-lite"/>
    </source>
</evidence>
<comment type="caution">
    <text evidence="9">The sequence shown here is derived from an EMBL/GenBank/DDBJ whole genome shotgun (WGS) entry which is preliminary data.</text>
</comment>
<keyword evidence="3 7" id="KW-1133">Transmembrane helix</keyword>
<feature type="compositionally biased region" description="Polar residues" evidence="6">
    <location>
        <begin position="323"/>
        <end position="338"/>
    </location>
</feature>
<evidence type="ECO:0000256" key="4">
    <source>
        <dbReference type="ARBA" id="ARBA00023136"/>
    </source>
</evidence>
<dbReference type="Proteomes" id="UP000245464">
    <property type="component" value="Chromosome 1"/>
</dbReference>
<feature type="transmembrane region" description="Helical" evidence="7">
    <location>
        <begin position="143"/>
        <end position="163"/>
    </location>
</feature>
<dbReference type="EMBL" id="NRDI02000028">
    <property type="protein sequence ID" value="KAI1508154.1"/>
    <property type="molecule type" value="Genomic_DNA"/>
</dbReference>
<dbReference type="PANTHER" id="PTHR33048:SF47">
    <property type="entry name" value="INTEGRAL MEMBRANE PROTEIN-RELATED"/>
    <property type="match status" value="1"/>
</dbReference>
<comment type="subcellular location">
    <subcellularLocation>
        <location evidence="1">Membrane</location>
        <topology evidence="1">Multi-pass membrane protein</topology>
    </subcellularLocation>
</comment>
<dbReference type="OrthoDB" id="61113at2759"/>
<dbReference type="GO" id="GO:0016020">
    <property type="term" value="C:membrane"/>
    <property type="evidence" value="ECO:0007669"/>
    <property type="project" value="UniProtKB-SubCell"/>
</dbReference>
<gene>
    <name evidence="10" type="ORF">Ptr86124_012875</name>
    <name evidence="9" type="ORF">PtrM4_037420</name>
</gene>
<feature type="transmembrane region" description="Helical" evidence="7">
    <location>
        <begin position="272"/>
        <end position="292"/>
    </location>
</feature>
<reference evidence="12" key="4">
    <citation type="journal article" date="2022" name="Microb. Genom.">
        <title>A global pangenome for the wheat fungal pathogen Pyrenophora tritici-repentis and prediction of effector protein structural homology.</title>
        <authorList>
            <person name="Moolhuijzen P.M."/>
            <person name="See P.T."/>
            <person name="Shi G."/>
            <person name="Powell H.R."/>
            <person name="Cockram J."/>
            <person name="Jorgensen L.N."/>
            <person name="Benslimane H."/>
            <person name="Strelkov S.E."/>
            <person name="Turner J."/>
            <person name="Liu Z."/>
            <person name="Moffat C.S."/>
        </authorList>
    </citation>
    <scope>NUCLEOTIDE SEQUENCE [LARGE SCALE GENOMIC DNA]</scope>
</reference>
<evidence type="ECO:0000256" key="2">
    <source>
        <dbReference type="ARBA" id="ARBA00022692"/>
    </source>
</evidence>
<evidence type="ECO:0000313" key="9">
    <source>
        <dbReference type="EMBL" id="KAF7579502.1"/>
    </source>
</evidence>
<dbReference type="InterPro" id="IPR049326">
    <property type="entry name" value="Rhodopsin_dom_fungi"/>
</dbReference>
<proteinExistence type="inferred from homology"/>
<dbReference type="InterPro" id="IPR052337">
    <property type="entry name" value="SAT4-like"/>
</dbReference>
<accession>A0A2W1DAA9</accession>
<evidence type="ECO:0000256" key="7">
    <source>
        <dbReference type="SAM" id="Phobius"/>
    </source>
</evidence>
<evidence type="ECO:0000256" key="1">
    <source>
        <dbReference type="ARBA" id="ARBA00004141"/>
    </source>
</evidence>
<evidence type="ECO:0000313" key="10">
    <source>
        <dbReference type="EMBL" id="KAI1508154.1"/>
    </source>
</evidence>
<dbReference type="Proteomes" id="UP000249757">
    <property type="component" value="Unassembled WGS sequence"/>
</dbReference>
<dbReference type="Pfam" id="PF20684">
    <property type="entry name" value="Fung_rhodopsin"/>
    <property type="match status" value="1"/>
</dbReference>
<organism evidence="9 11">
    <name type="scientific">Pyrenophora tritici-repentis</name>
    <dbReference type="NCBI Taxonomy" id="45151"/>
    <lineage>
        <taxon>Eukaryota</taxon>
        <taxon>Fungi</taxon>
        <taxon>Dikarya</taxon>
        <taxon>Ascomycota</taxon>
        <taxon>Pezizomycotina</taxon>
        <taxon>Dothideomycetes</taxon>
        <taxon>Pleosporomycetidae</taxon>
        <taxon>Pleosporales</taxon>
        <taxon>Pleosporineae</taxon>
        <taxon>Pleosporaceae</taxon>
        <taxon>Pyrenophora</taxon>
    </lineage>
</organism>
<name>A0A2W1DAA9_9PLEO</name>
<reference evidence="9" key="1">
    <citation type="journal article" date="2018" name="BMC Genomics">
        <title>Comparative genomics of the wheat fungal pathogen Pyrenophora tritici-repentis reveals chromosomal variations and genome plasticity.</title>
        <authorList>
            <person name="Moolhuijzen P."/>
            <person name="See P.T."/>
            <person name="Hane J.K."/>
            <person name="Shi G."/>
            <person name="Liu Z."/>
            <person name="Oliver R.P."/>
            <person name="Moffat C.S."/>
        </authorList>
    </citation>
    <scope>NUCLEOTIDE SEQUENCE [LARGE SCALE GENOMIC DNA]</scope>
    <source>
        <strain evidence="9">M4</strain>
    </source>
</reference>
<evidence type="ECO:0000256" key="3">
    <source>
        <dbReference type="ARBA" id="ARBA00022989"/>
    </source>
</evidence>
<reference evidence="10" key="2">
    <citation type="submission" date="2021-05" db="EMBL/GenBank/DDBJ databases">
        <authorList>
            <person name="Moolhuijzen P.M."/>
            <person name="Moffat C.S."/>
        </authorList>
    </citation>
    <scope>NUCLEOTIDE SEQUENCE</scope>
    <source>
        <strain evidence="10">86-124</strain>
    </source>
</reference>
<feature type="transmembrane region" description="Helical" evidence="7">
    <location>
        <begin position="63"/>
        <end position="84"/>
    </location>
</feature>
<feature type="transmembrane region" description="Helical" evidence="7">
    <location>
        <begin position="32"/>
        <end position="51"/>
    </location>
</feature>